<dbReference type="PANTHER" id="PTHR24567:SF74">
    <property type="entry name" value="HTH-TYPE TRANSCRIPTIONAL REGULATOR ARCR"/>
    <property type="match status" value="1"/>
</dbReference>
<keyword evidence="7" id="KW-1185">Reference proteome</keyword>
<dbReference type="SUPFAM" id="SSF51206">
    <property type="entry name" value="cAMP-binding domain-like"/>
    <property type="match status" value="1"/>
</dbReference>
<dbReference type="GO" id="GO:0005829">
    <property type="term" value="C:cytosol"/>
    <property type="evidence" value="ECO:0007669"/>
    <property type="project" value="TreeGrafter"/>
</dbReference>
<dbReference type="InterPro" id="IPR018490">
    <property type="entry name" value="cNMP-bd_dom_sf"/>
</dbReference>
<evidence type="ECO:0000256" key="3">
    <source>
        <dbReference type="ARBA" id="ARBA00023163"/>
    </source>
</evidence>
<organism evidence="6 7">
    <name type="scientific">Granulicella arctica</name>
    <dbReference type="NCBI Taxonomy" id="940613"/>
    <lineage>
        <taxon>Bacteria</taxon>
        <taxon>Pseudomonadati</taxon>
        <taxon>Acidobacteriota</taxon>
        <taxon>Terriglobia</taxon>
        <taxon>Terriglobales</taxon>
        <taxon>Acidobacteriaceae</taxon>
        <taxon>Granulicella</taxon>
    </lineage>
</organism>
<evidence type="ECO:0000256" key="4">
    <source>
        <dbReference type="SAM" id="MobiDB-lite"/>
    </source>
</evidence>
<dbReference type="SUPFAM" id="SSF46785">
    <property type="entry name" value="Winged helix' DNA-binding domain"/>
    <property type="match status" value="1"/>
</dbReference>
<dbReference type="GO" id="GO:0003700">
    <property type="term" value="F:DNA-binding transcription factor activity"/>
    <property type="evidence" value="ECO:0007669"/>
    <property type="project" value="TreeGrafter"/>
</dbReference>
<dbReference type="GO" id="GO:0003677">
    <property type="term" value="F:DNA binding"/>
    <property type="evidence" value="ECO:0007669"/>
    <property type="project" value="UniProtKB-KW"/>
</dbReference>
<dbReference type="InterPro" id="IPR036388">
    <property type="entry name" value="WH-like_DNA-bd_sf"/>
</dbReference>
<keyword evidence="3" id="KW-0804">Transcription</keyword>
<name>A0A7Y9PGH0_9BACT</name>
<dbReference type="AlphaFoldDB" id="A0A7Y9PGH0"/>
<feature type="domain" description="HTH crp-type" evidence="5">
    <location>
        <begin position="176"/>
        <end position="242"/>
    </location>
</feature>
<dbReference type="PANTHER" id="PTHR24567">
    <property type="entry name" value="CRP FAMILY TRANSCRIPTIONAL REGULATORY PROTEIN"/>
    <property type="match status" value="1"/>
</dbReference>
<accession>A0A7Y9PGH0</accession>
<dbReference type="Pfam" id="PF13545">
    <property type="entry name" value="HTH_Crp_2"/>
    <property type="match status" value="1"/>
</dbReference>
<dbReference type="RefSeq" id="WP_246301665.1">
    <property type="nucleotide sequence ID" value="NZ_JACCCW010000001.1"/>
</dbReference>
<evidence type="ECO:0000259" key="5">
    <source>
        <dbReference type="PROSITE" id="PS51063"/>
    </source>
</evidence>
<dbReference type="PROSITE" id="PS51063">
    <property type="entry name" value="HTH_CRP_2"/>
    <property type="match status" value="1"/>
</dbReference>
<dbReference type="EMBL" id="JACCCW010000001">
    <property type="protein sequence ID" value="NYF79478.1"/>
    <property type="molecule type" value="Genomic_DNA"/>
</dbReference>
<dbReference type="Gene3D" id="2.60.120.10">
    <property type="entry name" value="Jelly Rolls"/>
    <property type="match status" value="1"/>
</dbReference>
<dbReference type="InterPro" id="IPR036390">
    <property type="entry name" value="WH_DNA-bd_sf"/>
</dbReference>
<gene>
    <name evidence="6" type="ORF">HDF17_001765</name>
</gene>
<evidence type="ECO:0000313" key="6">
    <source>
        <dbReference type="EMBL" id="NYF79478.1"/>
    </source>
</evidence>
<evidence type="ECO:0000313" key="7">
    <source>
        <dbReference type="Proteomes" id="UP000589520"/>
    </source>
</evidence>
<dbReference type="InterPro" id="IPR014710">
    <property type="entry name" value="RmlC-like_jellyroll"/>
</dbReference>
<evidence type="ECO:0000256" key="2">
    <source>
        <dbReference type="ARBA" id="ARBA00023125"/>
    </source>
</evidence>
<dbReference type="Proteomes" id="UP000589520">
    <property type="component" value="Unassembled WGS sequence"/>
</dbReference>
<keyword evidence="1" id="KW-0805">Transcription regulation</keyword>
<keyword evidence="2" id="KW-0238">DNA-binding</keyword>
<protein>
    <submittedName>
        <fullName evidence="6">CRP-like cAMP-binding protein</fullName>
    </submittedName>
</protein>
<feature type="region of interest" description="Disordered" evidence="4">
    <location>
        <begin position="1"/>
        <end position="38"/>
    </location>
</feature>
<proteinExistence type="predicted"/>
<sequence>MSNGPPKGNELPGLRGGALLQPGESLGTPSSGNGHARPRNYILAQMSDAQSASIAKSLVPVELPLGLSLSLPHEEIEYLYFPTSGLISTDALTESGDSIEVSLIGREGFAGVFGLLGHSQMAHSVIMQGAGFGYRIRMSLFREEFLKGGPLLQLVHSFLYMQMTQMTQSVLCNRLHAVEARLARWLLASADRMESEELQLTQEFLAQMLGSRRSTVTVAAGSLQRAGFIDYTRGRIHLVNRAGLESAACECYRIVRATYDRLLPKNF</sequence>
<dbReference type="InterPro" id="IPR012318">
    <property type="entry name" value="HTH_CRP"/>
</dbReference>
<comment type="caution">
    <text evidence="6">The sequence shown here is derived from an EMBL/GenBank/DDBJ whole genome shotgun (WGS) entry which is preliminary data.</text>
</comment>
<reference evidence="6 7" key="1">
    <citation type="submission" date="2020-07" db="EMBL/GenBank/DDBJ databases">
        <title>Genomic Encyclopedia of Type Strains, Phase IV (KMG-V): Genome sequencing to study the core and pangenomes of soil and plant-associated prokaryotes.</title>
        <authorList>
            <person name="Whitman W."/>
        </authorList>
    </citation>
    <scope>NUCLEOTIDE SEQUENCE [LARGE SCALE GENOMIC DNA]</scope>
    <source>
        <strain evidence="6 7">X4EP2</strain>
    </source>
</reference>
<dbReference type="Gene3D" id="1.10.10.10">
    <property type="entry name" value="Winged helix-like DNA-binding domain superfamily/Winged helix DNA-binding domain"/>
    <property type="match status" value="1"/>
</dbReference>
<dbReference type="InterPro" id="IPR050397">
    <property type="entry name" value="Env_Response_Regulators"/>
</dbReference>
<evidence type="ECO:0000256" key="1">
    <source>
        <dbReference type="ARBA" id="ARBA00023015"/>
    </source>
</evidence>